<dbReference type="PANTHER" id="PTHR34308">
    <property type="entry name" value="COBALAMIN BIOSYNTHESIS PROTEIN CBIB"/>
    <property type="match status" value="1"/>
</dbReference>
<evidence type="ECO:0000256" key="1">
    <source>
        <dbReference type="ARBA" id="ARBA00004651"/>
    </source>
</evidence>
<dbReference type="EMBL" id="AMXE01000015">
    <property type="protein sequence ID" value="ENO89367.1"/>
    <property type="molecule type" value="Genomic_DNA"/>
</dbReference>
<evidence type="ECO:0000313" key="11">
    <source>
        <dbReference type="Proteomes" id="UP000013232"/>
    </source>
</evidence>
<evidence type="ECO:0000256" key="5">
    <source>
        <dbReference type="ARBA" id="ARBA00022573"/>
    </source>
</evidence>
<comment type="pathway">
    <text evidence="2 9">Cofactor biosynthesis; adenosylcobalamin biosynthesis.</text>
</comment>
<proteinExistence type="inferred from homology"/>
<dbReference type="GO" id="GO:0015420">
    <property type="term" value="F:ABC-type vitamin B12 transporter activity"/>
    <property type="evidence" value="ECO:0007669"/>
    <property type="project" value="UniProtKB-UniRule"/>
</dbReference>
<dbReference type="AlphaFoldDB" id="N6Z462"/>
<evidence type="ECO:0000256" key="7">
    <source>
        <dbReference type="ARBA" id="ARBA00022989"/>
    </source>
</evidence>
<name>N6Z462_THAL4</name>
<keyword evidence="4 9" id="KW-1003">Cell membrane</keyword>
<evidence type="ECO:0000256" key="6">
    <source>
        <dbReference type="ARBA" id="ARBA00022692"/>
    </source>
</evidence>
<feature type="transmembrane region" description="Helical" evidence="9">
    <location>
        <begin position="356"/>
        <end position="375"/>
    </location>
</feature>
<comment type="caution">
    <text evidence="10">The sequence shown here is derived from an EMBL/GenBank/DDBJ whole genome shotgun (WGS) entry which is preliminary data.</text>
</comment>
<evidence type="ECO:0000256" key="3">
    <source>
        <dbReference type="ARBA" id="ARBA00006263"/>
    </source>
</evidence>
<evidence type="ECO:0000313" key="10">
    <source>
        <dbReference type="EMBL" id="ENO89367.1"/>
    </source>
</evidence>
<evidence type="ECO:0000256" key="8">
    <source>
        <dbReference type="ARBA" id="ARBA00023136"/>
    </source>
</evidence>
<dbReference type="PANTHER" id="PTHR34308:SF1">
    <property type="entry name" value="COBALAMIN BIOSYNTHESIS PROTEIN CBIB"/>
    <property type="match status" value="1"/>
</dbReference>
<keyword evidence="8 9" id="KW-0472">Membrane</keyword>
<dbReference type="GO" id="GO:0009236">
    <property type="term" value="P:cobalamin biosynthetic process"/>
    <property type="evidence" value="ECO:0007669"/>
    <property type="project" value="UniProtKB-UniRule"/>
</dbReference>
<evidence type="ECO:0000256" key="2">
    <source>
        <dbReference type="ARBA" id="ARBA00004953"/>
    </source>
</evidence>
<comment type="function">
    <text evidence="9">Converts cobyric acid to cobinamide by the addition of aminopropanol on the F carboxylic group.</text>
</comment>
<comment type="subcellular location">
    <subcellularLocation>
        <location evidence="1 9">Cell membrane</location>
        <topology evidence="1 9">Multi-pass membrane protein</topology>
    </subcellularLocation>
</comment>
<dbReference type="eggNOG" id="COG1270">
    <property type="taxonomic scope" value="Bacteria"/>
</dbReference>
<dbReference type="HAMAP" id="MF_00024">
    <property type="entry name" value="CobD_CbiB"/>
    <property type="match status" value="1"/>
</dbReference>
<gene>
    <name evidence="9" type="primary">cobD</name>
    <name evidence="10" type="ORF">C666_06205</name>
</gene>
<comment type="caution">
    <text evidence="9">Lacks conserved residue(s) required for the propagation of feature annotation.</text>
</comment>
<feature type="transmembrane region" description="Helical" evidence="9">
    <location>
        <begin position="216"/>
        <end position="238"/>
    </location>
</feature>
<keyword evidence="5 9" id="KW-0169">Cobalamin biosynthesis</keyword>
<organism evidence="10 11">
    <name type="scientific">Thauera linaloolentis (strain DSM 12138 / JCM 21573 / CCUG 41526 / CIP 105981 / IAM 15112 / NBRC 102519 / 47Lol)</name>
    <dbReference type="NCBI Taxonomy" id="1123367"/>
    <lineage>
        <taxon>Bacteria</taxon>
        <taxon>Pseudomonadati</taxon>
        <taxon>Pseudomonadota</taxon>
        <taxon>Betaproteobacteria</taxon>
        <taxon>Rhodocyclales</taxon>
        <taxon>Zoogloeaceae</taxon>
        <taxon>Thauera</taxon>
    </lineage>
</organism>
<keyword evidence="11" id="KW-1185">Reference proteome</keyword>
<dbReference type="GO" id="GO:0048472">
    <property type="term" value="F:threonine-phosphate decarboxylase activity"/>
    <property type="evidence" value="ECO:0007669"/>
    <property type="project" value="InterPro"/>
</dbReference>
<feature type="transmembrane region" description="Helical" evidence="9">
    <location>
        <begin position="117"/>
        <end position="137"/>
    </location>
</feature>
<evidence type="ECO:0000256" key="9">
    <source>
        <dbReference type="HAMAP-Rule" id="MF_00024"/>
    </source>
</evidence>
<comment type="similarity">
    <text evidence="3 9">Belongs to the CobD/CbiB family.</text>
</comment>
<keyword evidence="6 9" id="KW-0812">Transmembrane</keyword>
<protein>
    <recommendedName>
        <fullName evidence="9">Cobalamin biosynthesis protein CobD</fullName>
    </recommendedName>
</protein>
<accession>N6Z462</accession>
<dbReference type="GO" id="GO:0005886">
    <property type="term" value="C:plasma membrane"/>
    <property type="evidence" value="ECO:0007669"/>
    <property type="project" value="UniProtKB-SubCell"/>
</dbReference>
<sequence length="378" mass="40137">MPAIVRITGLPCRAEPLIEPQSGTCPSCLRRHGGSPRCPPATRLAVSLPLAFALPVPHSLPPMLLSLPIVLALKMAAGLLADRLFGEVHRFHPLVGFGHWARAVEAAVRRRLGEHRLAGLVAWAIAVLPWVALALWARGLHPLAHWPVDIALLYFALGGQSLVEHAEAIATPLDAGDLDEARRRVGWIVSRDTRALDAAGVARAGTESVLENGNDAVFGALFWFLLGGGAGVLLFRLANTLDAMWGYRTPRYLHFGWAAARLDDLLNAVPARLTALTYAVLGDTRRALTCWRTQAPAWDSPNAGPVIAAGAGAIGVALGGAAVYHGQLEQRPPLGEGPPPDARAIRAAITLVRRGMLLWLTTAATLAIGIHLAGLPHA</sequence>
<dbReference type="InterPro" id="IPR004485">
    <property type="entry name" value="Cobalamin_biosynth_CobD/CbiB"/>
</dbReference>
<dbReference type="Proteomes" id="UP000013232">
    <property type="component" value="Unassembled WGS sequence"/>
</dbReference>
<keyword evidence="7 9" id="KW-1133">Transmembrane helix</keyword>
<dbReference type="UniPathway" id="UPA00148"/>
<reference evidence="10 11" key="1">
    <citation type="submission" date="2012-09" db="EMBL/GenBank/DDBJ databases">
        <title>Draft Genome Sequences of 6 Strains from Genus Thauera.</title>
        <authorList>
            <person name="Liu B."/>
            <person name="Shapleigh J.P."/>
            <person name="Frostegard A.H."/>
        </authorList>
    </citation>
    <scope>NUCLEOTIDE SEQUENCE [LARGE SCALE GENOMIC DNA]</scope>
    <source>
        <strain evidence="11">47Lol / DSM 12138</strain>
    </source>
</reference>
<evidence type="ECO:0000256" key="4">
    <source>
        <dbReference type="ARBA" id="ARBA00022475"/>
    </source>
</evidence>
<dbReference type="NCBIfam" id="TIGR00380">
    <property type="entry name" value="cobal_cbiB"/>
    <property type="match status" value="1"/>
</dbReference>
<dbReference type="Pfam" id="PF03186">
    <property type="entry name" value="CobD_Cbib"/>
    <property type="match status" value="1"/>
</dbReference>
<dbReference type="STRING" id="1123367.GCA_000621305_00614"/>